<comment type="caution">
    <text evidence="1">The sequence shown here is derived from an EMBL/GenBank/DDBJ whole genome shotgun (WGS) entry which is preliminary data.</text>
</comment>
<proteinExistence type="predicted"/>
<dbReference type="EMBL" id="JAADJZ010000017">
    <property type="protein sequence ID" value="KAF2869231.1"/>
    <property type="molecule type" value="Genomic_DNA"/>
</dbReference>
<organism evidence="1 2">
    <name type="scientific">Massariosphaeria phaeospora</name>
    <dbReference type="NCBI Taxonomy" id="100035"/>
    <lineage>
        <taxon>Eukaryota</taxon>
        <taxon>Fungi</taxon>
        <taxon>Dikarya</taxon>
        <taxon>Ascomycota</taxon>
        <taxon>Pezizomycotina</taxon>
        <taxon>Dothideomycetes</taxon>
        <taxon>Pleosporomycetidae</taxon>
        <taxon>Pleosporales</taxon>
        <taxon>Pleosporales incertae sedis</taxon>
        <taxon>Massariosphaeria</taxon>
    </lineage>
</organism>
<evidence type="ECO:0000313" key="2">
    <source>
        <dbReference type="Proteomes" id="UP000481861"/>
    </source>
</evidence>
<keyword evidence="2" id="KW-1185">Reference proteome</keyword>
<dbReference type="Proteomes" id="UP000481861">
    <property type="component" value="Unassembled WGS sequence"/>
</dbReference>
<sequence>MLCYSLTYSKVKCQTRALSRSMQGNVSCLPSPATCRRTLYAKPITHQPSPYGTAQQASAANRLSAPIPRQRYHRSTSTPCMSPSYFFDNATAEPFQKVLGIDSYNFGGRDRICMVGCCKSRMSRYLVLLYGSDQGNTADWKPLEAPLCSAHLMRVSRVERMSHSIAIAILRRQQSRVLIVSGPERRGR</sequence>
<protein>
    <submittedName>
        <fullName evidence="1">Uncharacterized protein</fullName>
    </submittedName>
</protein>
<dbReference type="AlphaFoldDB" id="A0A7C8I6A6"/>
<reference evidence="1 2" key="1">
    <citation type="submission" date="2020-01" db="EMBL/GenBank/DDBJ databases">
        <authorList>
            <consortium name="DOE Joint Genome Institute"/>
            <person name="Haridas S."/>
            <person name="Albert R."/>
            <person name="Binder M."/>
            <person name="Bloem J."/>
            <person name="Labutti K."/>
            <person name="Salamov A."/>
            <person name="Andreopoulos B."/>
            <person name="Baker S.E."/>
            <person name="Barry K."/>
            <person name="Bills G."/>
            <person name="Bluhm B.H."/>
            <person name="Cannon C."/>
            <person name="Castanera R."/>
            <person name="Culley D.E."/>
            <person name="Daum C."/>
            <person name="Ezra D."/>
            <person name="Gonzalez J.B."/>
            <person name="Henrissat B."/>
            <person name="Kuo A."/>
            <person name="Liang C."/>
            <person name="Lipzen A."/>
            <person name="Lutzoni F."/>
            <person name="Magnuson J."/>
            <person name="Mondo S."/>
            <person name="Nolan M."/>
            <person name="Ohm R."/>
            <person name="Pangilinan J."/>
            <person name="Park H.-J.H."/>
            <person name="Ramirez L."/>
            <person name="Alfaro M."/>
            <person name="Sun H."/>
            <person name="Tritt A."/>
            <person name="Yoshinaga Y."/>
            <person name="Zwiers L.-H.L."/>
            <person name="Turgeon B.G."/>
            <person name="Goodwin S.B."/>
            <person name="Spatafora J.W."/>
            <person name="Crous P.W."/>
            <person name="Grigoriev I.V."/>
        </authorList>
    </citation>
    <scope>NUCLEOTIDE SEQUENCE [LARGE SCALE GENOMIC DNA]</scope>
    <source>
        <strain evidence="1 2">CBS 611.86</strain>
    </source>
</reference>
<gene>
    <name evidence="1" type="ORF">BDV95DRAFT_115594</name>
</gene>
<accession>A0A7C8I6A6</accession>
<name>A0A7C8I6A6_9PLEO</name>
<evidence type="ECO:0000313" key="1">
    <source>
        <dbReference type="EMBL" id="KAF2869231.1"/>
    </source>
</evidence>